<dbReference type="AlphaFoldDB" id="A0A2S9H501"/>
<name>A0A2S9H501_9BURK</name>
<protein>
    <recommendedName>
        <fullName evidence="3">Plasmid stabilization system protein</fullName>
    </recommendedName>
</protein>
<dbReference type="RefSeq" id="WP_105529961.1">
    <property type="nucleotide sequence ID" value="NZ_PUGF01000001.1"/>
</dbReference>
<gene>
    <name evidence="1" type="ORF">S2091_0254</name>
</gene>
<keyword evidence="2" id="KW-1185">Reference proteome</keyword>
<evidence type="ECO:0008006" key="3">
    <source>
        <dbReference type="Google" id="ProtNLM"/>
    </source>
</evidence>
<sequence length="86" mass="9600">MADNHWAVRLSAAAESDIRQIVLWSRDHFGIDQANIYVNTITLAPKKLNAGPTIIGTKERSDIGTIYGHFILPEINAKAGILFYFE</sequence>
<dbReference type="Gene3D" id="3.30.2310.20">
    <property type="entry name" value="RelE-like"/>
    <property type="match status" value="1"/>
</dbReference>
<dbReference type="Proteomes" id="UP000237839">
    <property type="component" value="Unassembled WGS sequence"/>
</dbReference>
<comment type="caution">
    <text evidence="1">The sequence shown here is derived from an EMBL/GenBank/DDBJ whole genome shotgun (WGS) entry which is preliminary data.</text>
</comment>
<dbReference type="EMBL" id="PUGF01000001">
    <property type="protein sequence ID" value="PRC95059.1"/>
    <property type="molecule type" value="Genomic_DNA"/>
</dbReference>
<proteinExistence type="predicted"/>
<reference evidence="1 2" key="1">
    <citation type="submission" date="2018-02" db="EMBL/GenBank/DDBJ databases">
        <title>Solimicrobium silvestre gen. nov., sp. nov., isolated from alpine forest soil.</title>
        <authorList>
            <person name="Margesin R."/>
            <person name="Albuquerque L."/>
            <person name="Zhang D.-C."/>
            <person name="Froufe H.J.C."/>
            <person name="Severino R."/>
            <person name="Roxo I."/>
            <person name="Egas C."/>
            <person name="Da Costa M.S."/>
        </authorList>
    </citation>
    <scope>NUCLEOTIDE SEQUENCE [LARGE SCALE GENOMIC DNA]</scope>
    <source>
        <strain evidence="1 2">S20-91</strain>
    </source>
</reference>
<evidence type="ECO:0000313" key="2">
    <source>
        <dbReference type="Proteomes" id="UP000237839"/>
    </source>
</evidence>
<organism evidence="1 2">
    <name type="scientific">Solimicrobium silvestre</name>
    <dbReference type="NCBI Taxonomy" id="2099400"/>
    <lineage>
        <taxon>Bacteria</taxon>
        <taxon>Pseudomonadati</taxon>
        <taxon>Pseudomonadota</taxon>
        <taxon>Betaproteobacteria</taxon>
        <taxon>Burkholderiales</taxon>
        <taxon>Oxalobacteraceae</taxon>
        <taxon>Solimicrobium</taxon>
    </lineage>
</organism>
<dbReference type="OrthoDB" id="516834at2"/>
<dbReference type="InterPro" id="IPR035093">
    <property type="entry name" value="RelE/ParE_toxin_dom_sf"/>
</dbReference>
<evidence type="ECO:0000313" key="1">
    <source>
        <dbReference type="EMBL" id="PRC95059.1"/>
    </source>
</evidence>
<accession>A0A2S9H501</accession>